<dbReference type="PANTHER" id="PTHR47027:SF20">
    <property type="entry name" value="REVERSE TRANSCRIPTASE-LIKE PROTEIN WITH RNA-DIRECTED DNA POLYMERASE DOMAIN"/>
    <property type="match status" value="1"/>
</dbReference>
<name>A0ABQ8SK50_PERAM</name>
<protein>
    <recommendedName>
        <fullName evidence="3">Reverse transcriptase domain-containing protein</fullName>
    </recommendedName>
</protein>
<keyword evidence="2" id="KW-1185">Reference proteome</keyword>
<gene>
    <name evidence="1" type="ORF">ANN_23092</name>
</gene>
<dbReference type="PANTHER" id="PTHR47027">
    <property type="entry name" value="REVERSE TRANSCRIPTASE DOMAIN-CONTAINING PROTEIN"/>
    <property type="match status" value="1"/>
</dbReference>
<accession>A0ABQ8SK50</accession>
<dbReference type="Proteomes" id="UP001148838">
    <property type="component" value="Unassembled WGS sequence"/>
</dbReference>
<evidence type="ECO:0008006" key="3">
    <source>
        <dbReference type="Google" id="ProtNLM"/>
    </source>
</evidence>
<evidence type="ECO:0000313" key="2">
    <source>
        <dbReference type="Proteomes" id="UP001148838"/>
    </source>
</evidence>
<comment type="caution">
    <text evidence="1">The sequence shown here is derived from an EMBL/GenBank/DDBJ whole genome shotgun (WGS) entry which is preliminary data.</text>
</comment>
<sequence length="321" mass="38588">MIIRDLLLDLNDKCEQYGLKVNSNKSKIMIVGRRVKKLNLRIRNEAVEQMDNCKYLECTINSTRKMSCCQKVKRETAIPKEAFNRKRSIFCGPLEKKLRKRLMKCFVWGSVALFGAETWTLGRSKEKQLEAFELWIWRRMEHVKRIDIIRNEAVLERVDEERMLLKLIRKRERNWLGHWLRKNCLLKDALEEMVNGRKVRGRRRHQMLDFYAPKEFHFCRLNFAHLFLSWYPDFITVVAVKGDIKRALRQFIPRRRLHSVLLGVIISATCKGIQIKRWQRYTSCTVRRTAIRCAGLSFVQERYPQRQCPDRKTFVRLHYRL</sequence>
<evidence type="ECO:0000313" key="1">
    <source>
        <dbReference type="EMBL" id="KAJ4434530.1"/>
    </source>
</evidence>
<organism evidence="1 2">
    <name type="scientific">Periplaneta americana</name>
    <name type="common">American cockroach</name>
    <name type="synonym">Blatta americana</name>
    <dbReference type="NCBI Taxonomy" id="6978"/>
    <lineage>
        <taxon>Eukaryota</taxon>
        <taxon>Metazoa</taxon>
        <taxon>Ecdysozoa</taxon>
        <taxon>Arthropoda</taxon>
        <taxon>Hexapoda</taxon>
        <taxon>Insecta</taxon>
        <taxon>Pterygota</taxon>
        <taxon>Neoptera</taxon>
        <taxon>Polyneoptera</taxon>
        <taxon>Dictyoptera</taxon>
        <taxon>Blattodea</taxon>
        <taxon>Blattoidea</taxon>
        <taxon>Blattidae</taxon>
        <taxon>Blattinae</taxon>
        <taxon>Periplaneta</taxon>
    </lineage>
</organism>
<proteinExistence type="predicted"/>
<dbReference type="EMBL" id="JAJSOF020000025">
    <property type="protein sequence ID" value="KAJ4434530.1"/>
    <property type="molecule type" value="Genomic_DNA"/>
</dbReference>
<reference evidence="1 2" key="1">
    <citation type="journal article" date="2022" name="Allergy">
        <title>Genome assembly and annotation of Periplaneta americana reveal a comprehensive cockroach allergen profile.</title>
        <authorList>
            <person name="Wang L."/>
            <person name="Xiong Q."/>
            <person name="Saelim N."/>
            <person name="Wang L."/>
            <person name="Nong W."/>
            <person name="Wan A.T."/>
            <person name="Shi M."/>
            <person name="Liu X."/>
            <person name="Cao Q."/>
            <person name="Hui J.H.L."/>
            <person name="Sookrung N."/>
            <person name="Leung T.F."/>
            <person name="Tungtrongchitr A."/>
            <person name="Tsui S.K.W."/>
        </authorList>
    </citation>
    <scope>NUCLEOTIDE SEQUENCE [LARGE SCALE GENOMIC DNA]</scope>
    <source>
        <strain evidence="1">PWHHKU_190912</strain>
    </source>
</reference>